<evidence type="ECO:0000256" key="4">
    <source>
        <dbReference type="ARBA" id="ARBA00022643"/>
    </source>
</evidence>
<dbReference type="PANTHER" id="PTHR43673:SF2">
    <property type="entry name" value="NITROREDUCTASE"/>
    <property type="match status" value="1"/>
</dbReference>
<evidence type="ECO:0000256" key="1">
    <source>
        <dbReference type="ARBA" id="ARBA00001917"/>
    </source>
</evidence>
<feature type="domain" description="Nitroreductase" evidence="6">
    <location>
        <begin position="4"/>
        <end position="143"/>
    </location>
</feature>
<protein>
    <submittedName>
        <fullName evidence="7">Nitroreductase</fullName>
    </submittedName>
</protein>
<name>A0A0G1E7N8_9BACT</name>
<evidence type="ECO:0000313" key="8">
    <source>
        <dbReference type="Proteomes" id="UP000034213"/>
    </source>
</evidence>
<dbReference type="SUPFAM" id="SSF55469">
    <property type="entry name" value="FMN-dependent nitroreductase-like"/>
    <property type="match status" value="1"/>
</dbReference>
<dbReference type="EMBL" id="LCEW01000043">
    <property type="protein sequence ID" value="KKS79066.1"/>
    <property type="molecule type" value="Genomic_DNA"/>
</dbReference>
<keyword evidence="5" id="KW-0560">Oxidoreductase</keyword>
<evidence type="ECO:0000313" key="7">
    <source>
        <dbReference type="EMBL" id="KKS79066.1"/>
    </source>
</evidence>
<dbReference type="Proteomes" id="UP000034213">
    <property type="component" value="Unassembled WGS sequence"/>
</dbReference>
<dbReference type="InterPro" id="IPR029479">
    <property type="entry name" value="Nitroreductase"/>
</dbReference>
<dbReference type="STRING" id="1618369.UV54_C0043G0012"/>
<dbReference type="PANTHER" id="PTHR43673">
    <property type="entry name" value="NAD(P)H NITROREDUCTASE YDGI-RELATED"/>
    <property type="match status" value="1"/>
</dbReference>
<dbReference type="Gene3D" id="3.40.109.10">
    <property type="entry name" value="NADH Oxidase"/>
    <property type="match status" value="1"/>
</dbReference>
<accession>A0A0G1E7N8</accession>
<gene>
    <name evidence="7" type="ORF">UV54_C0043G0012</name>
</gene>
<keyword evidence="3" id="KW-0285">Flavoprotein</keyword>
<evidence type="ECO:0000256" key="5">
    <source>
        <dbReference type="ARBA" id="ARBA00023002"/>
    </source>
</evidence>
<dbReference type="AlphaFoldDB" id="A0A0G1E7N8"/>
<comment type="caution">
    <text evidence="7">The sequence shown here is derived from an EMBL/GenBank/DDBJ whole genome shotgun (WGS) entry which is preliminary data.</text>
</comment>
<comment type="similarity">
    <text evidence="2">Belongs to the nitroreductase family.</text>
</comment>
<dbReference type="InterPro" id="IPR000415">
    <property type="entry name" value="Nitroreductase-like"/>
</dbReference>
<dbReference type="GO" id="GO:0016491">
    <property type="term" value="F:oxidoreductase activity"/>
    <property type="evidence" value="ECO:0007669"/>
    <property type="project" value="UniProtKB-KW"/>
</dbReference>
<evidence type="ECO:0000259" key="6">
    <source>
        <dbReference type="Pfam" id="PF00881"/>
    </source>
</evidence>
<reference evidence="7 8" key="1">
    <citation type="journal article" date="2015" name="Nature">
        <title>rRNA introns, odd ribosomes, and small enigmatic genomes across a large radiation of phyla.</title>
        <authorList>
            <person name="Brown C.T."/>
            <person name="Hug L.A."/>
            <person name="Thomas B.C."/>
            <person name="Sharon I."/>
            <person name="Castelle C.J."/>
            <person name="Singh A."/>
            <person name="Wilkins M.J."/>
            <person name="Williams K.H."/>
            <person name="Banfield J.F."/>
        </authorList>
    </citation>
    <scope>NUCLEOTIDE SEQUENCE [LARGE SCALE GENOMIC DNA]</scope>
</reference>
<evidence type="ECO:0000256" key="2">
    <source>
        <dbReference type="ARBA" id="ARBA00007118"/>
    </source>
</evidence>
<organism evidence="7 8">
    <name type="scientific">Candidatus Beckwithbacteria bacterium GW2011_GWA2_43_10</name>
    <dbReference type="NCBI Taxonomy" id="1618369"/>
    <lineage>
        <taxon>Bacteria</taxon>
        <taxon>Candidatus Beckwithiibacteriota</taxon>
    </lineage>
</organism>
<sequence length="165" mass="18678">MGLANLAPTAAGLENRNFVIIDDEKIKQKLFQSGCGQSHITAAAAVIAVVTNIEKFFTKKELEKKITGEWEMVMPKQFALNYQIWKRLYPIQDADTAGTTLMLAATESGLGSCWVGAFDYPAVEKILQLPKNWKVTCLITLGYSKDKPYPQKRTKIEKLIHWNRW</sequence>
<proteinExistence type="inferred from homology"/>
<comment type="cofactor">
    <cofactor evidence="1">
        <name>FMN</name>
        <dbReference type="ChEBI" id="CHEBI:58210"/>
    </cofactor>
</comment>
<evidence type="ECO:0000256" key="3">
    <source>
        <dbReference type="ARBA" id="ARBA00022630"/>
    </source>
</evidence>
<dbReference type="Pfam" id="PF00881">
    <property type="entry name" value="Nitroreductase"/>
    <property type="match status" value="1"/>
</dbReference>
<keyword evidence="4" id="KW-0288">FMN</keyword>